<evidence type="ECO:0000259" key="2">
    <source>
        <dbReference type="Pfam" id="PF24674"/>
    </source>
</evidence>
<evidence type="ECO:0000313" key="6">
    <source>
        <dbReference type="Proteomes" id="UP000447873"/>
    </source>
</evidence>
<dbReference type="Proteomes" id="UP000447873">
    <property type="component" value="Unassembled WGS sequence"/>
</dbReference>
<organism evidence="5 6">
    <name type="scientific">Venturia inaequalis</name>
    <name type="common">Apple scab fungus</name>
    <dbReference type="NCBI Taxonomy" id="5025"/>
    <lineage>
        <taxon>Eukaryota</taxon>
        <taxon>Fungi</taxon>
        <taxon>Dikarya</taxon>
        <taxon>Ascomycota</taxon>
        <taxon>Pezizomycotina</taxon>
        <taxon>Dothideomycetes</taxon>
        <taxon>Pleosporomycetidae</taxon>
        <taxon>Venturiales</taxon>
        <taxon>Venturiaceae</taxon>
        <taxon>Venturia</taxon>
    </lineage>
</organism>
<sequence>MNILQRPSLGQSVLIGTFYNARDDSFLSTKLLGDESPSDAINSVASPQSESLISLDNSYKAKFEAFGVSPALAASILAGGLECKGAGLCLDEYGTKSTGWGALYHIIQTGTEKLNLTCAGIRDGLGKLDEQGTHVVVEVTWGCRSVITAQLQPTTSNGEPAPNLRTEMEKLKTYVDRDIQDVEHLTAGGTSLDVLGYSDVLQTGSIIMEDLREACKFLRIVPLQIKDANAGKGHPITYSLLPIETILFLLQLQMPTPGPLPVLQLPEDRLQGFIKIFDDFQSCRKILSDHELYTSTKRQYFSNEQLSELEICTLRLEDAESSLRTNFPKALKAARESSGGQEILWRLLQEYLDGDSSPQVIASLDTSARIAVDMIDTLVVRGAKYLSTDADMKDALSRYEHGEIYVLFFSRSLFDDLSWTLNYNRFIQLLQETDPVLPTFVVDTDMTSMNIEYPHISVFQMRKEIIDDLLDHEKFMAEKCFAQCPGNSFETRDIKKPIKRRYVKIPCPASQCDKKKARDWTCPQCLAAIEYGFTDDYIYCDCGRSRFSNYEFKCNDSSHGSSKFVSFRTKTLHKLLRGLGSSHYINVLILGETGVGKSTFINALINYLEFETLDDALYAPDLNSVIPCSFSTQIMDRSKPDQGIIEKKVRVGARSDENDGSKGDAATQQTNVYPVRFTSGSTTYTVRLIDTPGIGDTRGVDFDKKNMSDILSTLSSYEELHGILILLKPNASRLTITFQYCVKELLTHLHHSAARNMVFGFTNTRISNYTPGDTFGPLKTLLGQNRDVGLWLTVNTTYCFDSESFRYLAAAKNGVDMPNKDDFDRSWKHSREETVRLIEHFKSIIPHQTKSTMSLNGARQNIAELTKPMADISQLIRTNIALCEDHKSDLKDSRLKGDQLRQNLYIQKVQLNSEPLDQPRTVCAHGDCTEVKDNGKGQNEKVTIYKSHCHAACYLDKVPLDTLAPASLIACAAFGGSANCMSCTHHWQEHMHVLYELKESSATVMDSTIEQQLKTHASDITLRQTAIANVSQTIDEYNVEHGEIRMAAAKFGVFLKKYSITPYNDATVAYLDLLIRGERDKINAGGNNKKFLALQEDLERHKETVKILTRSMNANTTAADVLTEAGVERVVRDLYSLKHFGKNLQSLKHGISLAHQATYREIPHTIKRKTNGSRKAPAKLEIRSKPQQSGGAKNGSISYGFMGGVVERAKHVFTF</sequence>
<dbReference type="Pfam" id="PF24676">
    <property type="entry name" value="DUF7656"/>
    <property type="match status" value="1"/>
</dbReference>
<proteinExistence type="predicted"/>
<reference evidence="5 6" key="1">
    <citation type="submission" date="2018-12" db="EMBL/GenBank/DDBJ databases">
        <title>Venturia inaequalis Genome Resource.</title>
        <authorList>
            <person name="Lichtner F.J."/>
        </authorList>
    </citation>
    <scope>NUCLEOTIDE SEQUENCE [LARGE SCALE GENOMIC DNA]</scope>
    <source>
        <strain evidence="5 6">120213</strain>
    </source>
</reference>
<dbReference type="EMBL" id="WNWS01000257">
    <property type="protein sequence ID" value="KAE9972894.1"/>
    <property type="molecule type" value="Genomic_DNA"/>
</dbReference>
<dbReference type="SUPFAM" id="SSF52540">
    <property type="entry name" value="P-loop containing nucleoside triphosphate hydrolases"/>
    <property type="match status" value="1"/>
</dbReference>
<dbReference type="PANTHER" id="PTHR32046">
    <property type="entry name" value="G DOMAIN-CONTAINING PROTEIN"/>
    <property type="match status" value="1"/>
</dbReference>
<dbReference type="CDD" id="cd00882">
    <property type="entry name" value="Ras_like_GTPase"/>
    <property type="match status" value="1"/>
</dbReference>
<evidence type="ECO:0008006" key="7">
    <source>
        <dbReference type="Google" id="ProtNLM"/>
    </source>
</evidence>
<feature type="region of interest" description="Disordered" evidence="1">
    <location>
        <begin position="1166"/>
        <end position="1195"/>
    </location>
</feature>
<evidence type="ECO:0000256" key="1">
    <source>
        <dbReference type="SAM" id="MobiDB-lite"/>
    </source>
</evidence>
<dbReference type="AlphaFoldDB" id="A0A8H3YTH6"/>
<evidence type="ECO:0000313" key="5">
    <source>
        <dbReference type="EMBL" id="KAE9972894.1"/>
    </source>
</evidence>
<comment type="caution">
    <text evidence="5">The sequence shown here is derived from an EMBL/GenBank/DDBJ whole genome shotgun (WGS) entry which is preliminary data.</text>
</comment>
<dbReference type="Pfam" id="PF26633">
    <property type="entry name" value="DUF8206"/>
    <property type="match status" value="1"/>
</dbReference>
<dbReference type="InterPro" id="IPR027417">
    <property type="entry name" value="P-loop_NTPase"/>
</dbReference>
<dbReference type="PANTHER" id="PTHR32046:SF11">
    <property type="entry name" value="IMMUNE-ASSOCIATED NUCLEOTIDE-BINDING PROTEIN 10-LIKE"/>
    <property type="match status" value="1"/>
</dbReference>
<name>A0A8H3YTH6_VENIN</name>
<evidence type="ECO:0000259" key="4">
    <source>
        <dbReference type="Pfam" id="PF26633"/>
    </source>
</evidence>
<feature type="domain" description="SNTX MACPF/CDC-like" evidence="2">
    <location>
        <begin position="5"/>
        <end position="246"/>
    </location>
</feature>
<gene>
    <name evidence="5" type="ORF">EG328_004702</name>
</gene>
<dbReference type="Pfam" id="PF24674">
    <property type="entry name" value="MACPF_SNTX"/>
    <property type="match status" value="1"/>
</dbReference>
<dbReference type="PROSITE" id="PS00675">
    <property type="entry name" value="SIGMA54_INTERACT_1"/>
    <property type="match status" value="1"/>
</dbReference>
<dbReference type="Gene3D" id="3.40.50.300">
    <property type="entry name" value="P-loop containing nucleotide triphosphate hydrolases"/>
    <property type="match status" value="1"/>
</dbReference>
<accession>A0A8H3YTH6</accession>
<dbReference type="InterPro" id="IPR058519">
    <property type="entry name" value="DUF8206"/>
</dbReference>
<dbReference type="InterPro" id="IPR025662">
    <property type="entry name" value="Sigma_54_int_dom_ATP-bd_1"/>
</dbReference>
<protein>
    <recommendedName>
        <fullName evidence="7">G domain-containing protein</fullName>
    </recommendedName>
</protein>
<feature type="domain" description="DUF8206" evidence="4">
    <location>
        <begin position="916"/>
        <end position="996"/>
    </location>
</feature>
<evidence type="ECO:0000259" key="3">
    <source>
        <dbReference type="Pfam" id="PF24676"/>
    </source>
</evidence>
<dbReference type="InterPro" id="IPR056072">
    <property type="entry name" value="SNTX_MACPF/CDC-like_dom"/>
</dbReference>
<feature type="compositionally biased region" description="Polar residues" evidence="1">
    <location>
        <begin position="1185"/>
        <end position="1195"/>
    </location>
</feature>
<dbReference type="OrthoDB" id="8954335at2759"/>
<dbReference type="InterPro" id="IPR056073">
    <property type="entry name" value="DUF7656"/>
</dbReference>
<feature type="domain" description="DUF7656" evidence="3">
    <location>
        <begin position="378"/>
        <end position="474"/>
    </location>
</feature>